<evidence type="ECO:0000256" key="1">
    <source>
        <dbReference type="SAM" id="MobiDB-lite"/>
    </source>
</evidence>
<evidence type="ECO:0000313" key="3">
    <source>
        <dbReference type="EMBL" id="KAF7170004.1"/>
    </source>
</evidence>
<gene>
    <name evidence="3" type="ORF">CNMCM5623_002520</name>
    <name evidence="4" type="ORF">CNMCM7691_000583</name>
</gene>
<evidence type="ECO:0000313" key="4">
    <source>
        <dbReference type="EMBL" id="KAF7181365.1"/>
    </source>
</evidence>
<accession>A0A8H6QCH7</accession>
<keyword evidence="5" id="KW-1185">Reference proteome</keyword>
<sequence>MKFNNIIAVSSLLVLAAAQSTTSSAASTTTASLSPEASCSAKCNSNDVCCIAGCFHVPCPSDQQANDTVSCVAACPQGSGTPSDTDKYASCQSSCYSSHFFPATMTNAGSTGTGVSSNTATTTGTGSSSSETGSSGSKSTASGTSTTTSSGSTSSSTHNAAAVNQLQLGASAAGLLGFVLAAWAL</sequence>
<proteinExistence type="predicted"/>
<evidence type="ECO:0008006" key="7">
    <source>
        <dbReference type="Google" id="ProtNLM"/>
    </source>
</evidence>
<organism evidence="3 6">
    <name type="scientific">Aspergillus felis</name>
    <dbReference type="NCBI Taxonomy" id="1287682"/>
    <lineage>
        <taxon>Eukaryota</taxon>
        <taxon>Fungi</taxon>
        <taxon>Dikarya</taxon>
        <taxon>Ascomycota</taxon>
        <taxon>Pezizomycotina</taxon>
        <taxon>Eurotiomycetes</taxon>
        <taxon>Eurotiomycetidae</taxon>
        <taxon>Eurotiales</taxon>
        <taxon>Aspergillaceae</taxon>
        <taxon>Aspergillus</taxon>
        <taxon>Aspergillus subgen. Fumigati</taxon>
    </lineage>
</organism>
<dbReference type="Proteomes" id="UP000641853">
    <property type="component" value="Unassembled WGS sequence"/>
</dbReference>
<evidence type="ECO:0000256" key="2">
    <source>
        <dbReference type="SAM" id="SignalP"/>
    </source>
</evidence>
<dbReference type="OrthoDB" id="5597238at2759"/>
<dbReference type="AlphaFoldDB" id="A0A8H6QCH7"/>
<comment type="caution">
    <text evidence="3">The sequence shown here is derived from an EMBL/GenBank/DDBJ whole genome shotgun (WGS) entry which is preliminary data.</text>
</comment>
<feature type="signal peptide" evidence="2">
    <location>
        <begin position="1"/>
        <end position="18"/>
    </location>
</feature>
<dbReference type="Proteomes" id="UP000654922">
    <property type="component" value="Unassembled WGS sequence"/>
</dbReference>
<feature type="region of interest" description="Disordered" evidence="1">
    <location>
        <begin position="111"/>
        <end position="157"/>
    </location>
</feature>
<feature type="chain" id="PRO_5036266713" description="GPI anchored serine-threonine rich protein" evidence="2">
    <location>
        <begin position="19"/>
        <end position="185"/>
    </location>
</feature>
<dbReference type="EMBL" id="JACBAG010001815">
    <property type="protein sequence ID" value="KAF7181365.1"/>
    <property type="molecule type" value="Genomic_DNA"/>
</dbReference>
<protein>
    <recommendedName>
        <fullName evidence="7">GPI anchored serine-threonine rich protein</fullName>
    </recommendedName>
</protein>
<keyword evidence="2" id="KW-0732">Signal</keyword>
<evidence type="ECO:0000313" key="6">
    <source>
        <dbReference type="Proteomes" id="UP000654922"/>
    </source>
</evidence>
<reference evidence="3" key="1">
    <citation type="submission" date="2020-06" db="EMBL/GenBank/DDBJ databases">
        <title>Draft genome sequences of strains closely related to Aspergillus parafelis and Aspergillus hiratsukae.</title>
        <authorList>
            <person name="Dos Santos R.A.C."/>
            <person name="Rivero-Menendez O."/>
            <person name="Steenwyk J.L."/>
            <person name="Mead M.E."/>
            <person name="Goldman G.H."/>
            <person name="Alastruey-Izquierdo A."/>
            <person name="Rokas A."/>
        </authorList>
    </citation>
    <scope>NUCLEOTIDE SEQUENCE</scope>
    <source>
        <strain evidence="3">CNM-CM5623</strain>
        <strain evidence="4">CNM-CM7691</strain>
    </source>
</reference>
<evidence type="ECO:0000313" key="5">
    <source>
        <dbReference type="Proteomes" id="UP000641853"/>
    </source>
</evidence>
<dbReference type="EMBL" id="JACBAE010001227">
    <property type="protein sequence ID" value="KAF7170004.1"/>
    <property type="molecule type" value="Genomic_DNA"/>
</dbReference>
<name>A0A8H6QCH7_9EURO</name>